<evidence type="ECO:0000313" key="1">
    <source>
        <dbReference type="EMBL" id="CAG9947300.1"/>
    </source>
</evidence>
<comment type="caution">
    <text evidence="1">The sequence shown here is derived from an EMBL/GenBank/DDBJ whole genome shotgun (WGS) entry which is preliminary data.</text>
</comment>
<organism evidence="1 2">
    <name type="scientific">Clonostachys rosea f. rosea IK726</name>
    <dbReference type="NCBI Taxonomy" id="1349383"/>
    <lineage>
        <taxon>Eukaryota</taxon>
        <taxon>Fungi</taxon>
        <taxon>Dikarya</taxon>
        <taxon>Ascomycota</taxon>
        <taxon>Pezizomycotina</taxon>
        <taxon>Sordariomycetes</taxon>
        <taxon>Hypocreomycetidae</taxon>
        <taxon>Hypocreales</taxon>
        <taxon>Bionectriaceae</taxon>
        <taxon>Clonostachys</taxon>
    </lineage>
</organism>
<protein>
    <submittedName>
        <fullName evidence="1">Uncharacterized protein</fullName>
    </submittedName>
</protein>
<keyword evidence="2" id="KW-1185">Reference proteome</keyword>
<accession>A0ACA9U202</accession>
<sequence>MKLCSYLFFHLPDSIARFIKELPSTTMVLIAVLALRYDGLIWLISLYWLQTTIFKQCGAEKTQANKRQL</sequence>
<dbReference type="Proteomes" id="UP000836387">
    <property type="component" value="Unassembled WGS sequence"/>
</dbReference>
<name>A0ACA9U202_BIOOC</name>
<dbReference type="EMBL" id="CADEHS020000011">
    <property type="protein sequence ID" value="CAG9947300.1"/>
    <property type="molecule type" value="Genomic_DNA"/>
</dbReference>
<gene>
    <name evidence="1" type="ORF">CRV2_00013413</name>
</gene>
<reference evidence="1" key="1">
    <citation type="submission" date="2020-04" db="EMBL/GenBank/DDBJ databases">
        <authorList>
            <person name="Broberg M."/>
        </authorList>
    </citation>
    <scope>NUCLEOTIDE SEQUENCE</scope>
</reference>
<proteinExistence type="predicted"/>
<evidence type="ECO:0000313" key="2">
    <source>
        <dbReference type="Proteomes" id="UP000836387"/>
    </source>
</evidence>
<reference evidence="1" key="2">
    <citation type="submission" date="2021-10" db="EMBL/GenBank/DDBJ databases">
        <authorList>
            <person name="Piombo E."/>
        </authorList>
    </citation>
    <scope>NUCLEOTIDE SEQUENCE</scope>
</reference>